<keyword evidence="3" id="KW-1185">Reference proteome</keyword>
<comment type="caution">
    <text evidence="2">The sequence shown here is derived from an EMBL/GenBank/DDBJ whole genome shotgun (WGS) entry which is preliminary data.</text>
</comment>
<dbReference type="Proteomes" id="UP001190700">
    <property type="component" value="Unassembled WGS sequence"/>
</dbReference>
<proteinExistence type="predicted"/>
<dbReference type="EMBL" id="LGRX02027165">
    <property type="protein sequence ID" value="KAK3249743.1"/>
    <property type="molecule type" value="Genomic_DNA"/>
</dbReference>
<protein>
    <submittedName>
        <fullName evidence="2">Uncharacterized protein</fullName>
    </submittedName>
</protein>
<organism evidence="2 3">
    <name type="scientific">Cymbomonas tetramitiformis</name>
    <dbReference type="NCBI Taxonomy" id="36881"/>
    <lineage>
        <taxon>Eukaryota</taxon>
        <taxon>Viridiplantae</taxon>
        <taxon>Chlorophyta</taxon>
        <taxon>Pyramimonadophyceae</taxon>
        <taxon>Pyramimonadales</taxon>
        <taxon>Pyramimonadaceae</taxon>
        <taxon>Cymbomonas</taxon>
    </lineage>
</organism>
<gene>
    <name evidence="2" type="ORF">CYMTET_24875</name>
    <name evidence="1" type="ORF">CYMTET_40843</name>
</gene>
<dbReference type="AlphaFoldDB" id="A0AAE0KZM3"/>
<evidence type="ECO:0000313" key="3">
    <source>
        <dbReference type="Proteomes" id="UP001190700"/>
    </source>
</evidence>
<reference evidence="2 3" key="1">
    <citation type="journal article" date="2015" name="Genome Biol. Evol.">
        <title>Comparative Genomics of a Bacterivorous Green Alga Reveals Evolutionary Causalities and Consequences of Phago-Mixotrophic Mode of Nutrition.</title>
        <authorList>
            <person name="Burns J.A."/>
            <person name="Paasch A."/>
            <person name="Narechania A."/>
            <person name="Kim E."/>
        </authorList>
    </citation>
    <scope>NUCLEOTIDE SEQUENCE [LARGE SCALE GENOMIC DNA]</scope>
    <source>
        <strain evidence="2">PLY_AMNH</strain>
    </source>
</reference>
<reference evidence="2" key="2">
    <citation type="submission" date="2023-06" db="EMBL/GenBank/DDBJ databases">
        <title>Long-read-based genome assembly of the green algal bacterivore Cymbomonas tetramitiformis.</title>
        <authorList>
            <person name="Gyaltshen Y."/>
            <person name="Rozenberg A."/>
            <person name="Paasch A."/>
            <person name="Burns J.A."/>
            <person name="Warring S."/>
            <person name="Larson R."/>
            <person name="Maurer-Alcala X."/>
            <person name="Dacks J."/>
            <person name="Kim E."/>
        </authorList>
    </citation>
    <scope>NUCLEOTIDE SEQUENCE</scope>
    <source>
        <strain evidence="2">PLY_AMNH</strain>
    </source>
</reference>
<evidence type="ECO:0000313" key="1">
    <source>
        <dbReference type="EMBL" id="KAK3249743.1"/>
    </source>
</evidence>
<name>A0AAE0KZM3_9CHLO</name>
<accession>A0AAE0KZM3</accession>
<evidence type="ECO:0000313" key="2">
    <source>
        <dbReference type="EMBL" id="KAK3266507.1"/>
    </source>
</evidence>
<dbReference type="EMBL" id="LGRX02013017">
    <property type="protein sequence ID" value="KAK3266507.1"/>
    <property type="molecule type" value="Genomic_DNA"/>
</dbReference>
<sequence length="150" mass="15338">MSEPLGNGMRMRRHGAGMRGALEALTQGSGVLGSRDEGASGSASVISQAAPAPTLSVDALLVEVNELLLPSLDWEVCTQERGCDWGKIAEVSEALAAQGLAGVAARTREQRVGLAVAVASEHMQAVVGVVGGDATGRRGNATSWEGRGET</sequence>